<evidence type="ECO:0000256" key="8">
    <source>
        <dbReference type="ARBA" id="ARBA00022840"/>
    </source>
</evidence>
<dbReference type="Gene3D" id="3.40.50.20">
    <property type="match status" value="1"/>
</dbReference>
<keyword evidence="15" id="KW-0460">Magnesium</keyword>
<keyword evidence="9 13" id="KW-0133">Cell shape</keyword>
<comment type="pathway">
    <text evidence="13">Cell wall biogenesis; peptidoglycan biosynthesis.</text>
</comment>
<dbReference type="PROSITE" id="PS00843">
    <property type="entry name" value="DALA_DALA_LIGASE_1"/>
    <property type="match status" value="1"/>
</dbReference>
<dbReference type="GO" id="GO:0005737">
    <property type="term" value="C:cytoplasm"/>
    <property type="evidence" value="ECO:0007669"/>
    <property type="project" value="UniProtKB-SubCell"/>
</dbReference>
<comment type="function">
    <text evidence="13">Cell wall formation.</text>
</comment>
<comment type="cofactor">
    <cofactor evidence="1">
        <name>Mn(2+)</name>
        <dbReference type="ChEBI" id="CHEBI:29035"/>
    </cofactor>
</comment>
<dbReference type="SUPFAM" id="SSF56059">
    <property type="entry name" value="Glutathione synthetase ATP-binding domain-like"/>
    <property type="match status" value="1"/>
</dbReference>
<dbReference type="InterPro" id="IPR013815">
    <property type="entry name" value="ATP_grasp_subdomain_1"/>
</dbReference>
<dbReference type="OrthoDB" id="9813261at2"/>
<dbReference type="InterPro" id="IPR011127">
    <property type="entry name" value="Dala_Dala_lig_N"/>
</dbReference>
<comment type="similarity">
    <text evidence="3 13">Belongs to the D-alanine--D-alanine ligase family.</text>
</comment>
<feature type="binding site" evidence="15">
    <location>
        <position position="263"/>
    </location>
    <ligand>
        <name>Mg(2+)</name>
        <dbReference type="ChEBI" id="CHEBI:18420"/>
        <label>2</label>
    </ligand>
</feature>
<evidence type="ECO:0000256" key="1">
    <source>
        <dbReference type="ARBA" id="ARBA00001936"/>
    </source>
</evidence>
<keyword evidence="15" id="KW-0464">Manganese</keyword>
<evidence type="ECO:0000256" key="2">
    <source>
        <dbReference type="ARBA" id="ARBA00004496"/>
    </source>
</evidence>
<keyword evidence="6 13" id="KW-0436">Ligase</keyword>
<evidence type="ECO:0000256" key="12">
    <source>
        <dbReference type="ARBA" id="ARBA00047614"/>
    </source>
</evidence>
<dbReference type="InterPro" id="IPR000291">
    <property type="entry name" value="D-Ala_lig_Van_CS"/>
</dbReference>
<dbReference type="PROSITE" id="PS50975">
    <property type="entry name" value="ATP_GRASP"/>
    <property type="match status" value="1"/>
</dbReference>
<feature type="active site" evidence="14">
    <location>
        <position position="141"/>
    </location>
</feature>
<dbReference type="STRING" id="1121442.SAMN02745702_01792"/>
<comment type="cofactor">
    <cofactor evidence="15">
        <name>Mg(2+)</name>
        <dbReference type="ChEBI" id="CHEBI:18420"/>
    </cofactor>
    <cofactor evidence="15">
        <name>Mn(2+)</name>
        <dbReference type="ChEBI" id="CHEBI:29035"/>
    </cofactor>
    <text evidence="15">Binds 2 magnesium or manganese ions per subunit.</text>
</comment>
<dbReference type="GO" id="GO:0005524">
    <property type="term" value="F:ATP binding"/>
    <property type="evidence" value="ECO:0007669"/>
    <property type="project" value="UniProtKB-UniRule"/>
</dbReference>
<evidence type="ECO:0000256" key="3">
    <source>
        <dbReference type="ARBA" id="ARBA00010871"/>
    </source>
</evidence>
<evidence type="ECO:0000256" key="6">
    <source>
        <dbReference type="ARBA" id="ARBA00022598"/>
    </source>
</evidence>
<dbReference type="InterPro" id="IPR016185">
    <property type="entry name" value="PreATP-grasp_dom_sf"/>
</dbReference>
<dbReference type="UniPathway" id="UPA00219"/>
<evidence type="ECO:0000256" key="7">
    <source>
        <dbReference type="ARBA" id="ARBA00022741"/>
    </source>
</evidence>
<evidence type="ECO:0000259" key="17">
    <source>
        <dbReference type="PROSITE" id="PS50975"/>
    </source>
</evidence>
<keyword evidence="11 13" id="KW-0961">Cell wall biogenesis/degradation</keyword>
<dbReference type="PIRSF" id="PIRSF039102">
    <property type="entry name" value="Ddl/VanB"/>
    <property type="match status" value="1"/>
</dbReference>
<dbReference type="AlphaFoldDB" id="A0A1T4W744"/>
<evidence type="ECO:0000256" key="11">
    <source>
        <dbReference type="ARBA" id="ARBA00023316"/>
    </source>
</evidence>
<evidence type="ECO:0000256" key="16">
    <source>
        <dbReference type="PROSITE-ProRule" id="PRU00409"/>
    </source>
</evidence>
<dbReference type="Gene3D" id="3.30.1490.20">
    <property type="entry name" value="ATP-grasp fold, A domain"/>
    <property type="match status" value="1"/>
</dbReference>
<feature type="binding site" evidence="15">
    <location>
        <position position="263"/>
    </location>
    <ligand>
        <name>Mg(2+)</name>
        <dbReference type="ChEBI" id="CHEBI:18420"/>
        <label>1</label>
    </ligand>
</feature>
<accession>A0A1T4W744</accession>
<sequence length="305" mass="32867">MRVLLITGGWSTERDVALMGAKAVQTSLEQLGHDVTVLDLKFSMNTLLSEARAHDFAFIHLHGSPGEDGMVQAMLETVGCPYQGAGPAASFLALNKTVSKCVFRENGILTADWELVTEMPKADWTPDFSYPIFVKPNLGGSSLGMSMIHSAEELRPALQKVFDLGEEAIIEPLIKGVEVTCPILGDEALPLILIKPADDAGFFDYENKYQPGVAQEICPAPIDPELAKIIQTATLKAHKALGLTGYSRGDFILTPDGKAYLLEVNTLPGMTPNSLVPQSAAEAGMSFDDLIARLIELGMEHAAQK</sequence>
<dbReference type="Gene3D" id="3.30.470.20">
    <property type="entry name" value="ATP-grasp fold, B domain"/>
    <property type="match status" value="1"/>
</dbReference>
<keyword evidence="10 13" id="KW-0573">Peptidoglycan synthesis</keyword>
<dbReference type="InterPro" id="IPR011095">
    <property type="entry name" value="Dala_Dala_lig_C"/>
</dbReference>
<feature type="active site" evidence="14">
    <location>
        <position position="274"/>
    </location>
</feature>
<evidence type="ECO:0000256" key="13">
    <source>
        <dbReference type="HAMAP-Rule" id="MF_00047"/>
    </source>
</evidence>
<dbReference type="GO" id="GO:0046872">
    <property type="term" value="F:metal ion binding"/>
    <property type="evidence" value="ECO:0007669"/>
    <property type="project" value="UniProtKB-KW"/>
</dbReference>
<evidence type="ECO:0000256" key="9">
    <source>
        <dbReference type="ARBA" id="ARBA00022960"/>
    </source>
</evidence>
<dbReference type="GO" id="GO:0008716">
    <property type="term" value="F:D-alanine-D-alanine ligase activity"/>
    <property type="evidence" value="ECO:0007669"/>
    <property type="project" value="UniProtKB-UniRule"/>
</dbReference>
<evidence type="ECO:0000313" key="18">
    <source>
        <dbReference type="EMBL" id="SKA73102.1"/>
    </source>
</evidence>
<keyword evidence="5 13" id="KW-0963">Cytoplasm</keyword>
<name>A0A1T4W744_9BACT</name>
<dbReference type="InterPro" id="IPR005905">
    <property type="entry name" value="D_ala_D_ala"/>
</dbReference>
<dbReference type="Pfam" id="PF01820">
    <property type="entry name" value="Dala_Dala_lig_N"/>
    <property type="match status" value="1"/>
</dbReference>
<keyword evidence="8 16" id="KW-0067">ATP-binding</keyword>
<keyword evidence="19" id="KW-1185">Reference proteome</keyword>
<dbReference type="HAMAP" id="MF_00047">
    <property type="entry name" value="Dala_Dala_lig"/>
    <property type="match status" value="1"/>
</dbReference>
<dbReference type="InterPro" id="IPR011761">
    <property type="entry name" value="ATP-grasp"/>
</dbReference>
<dbReference type="GO" id="GO:0009252">
    <property type="term" value="P:peptidoglycan biosynthetic process"/>
    <property type="evidence" value="ECO:0007669"/>
    <property type="project" value="UniProtKB-UniRule"/>
</dbReference>
<reference evidence="18 19" key="1">
    <citation type="submission" date="2017-02" db="EMBL/GenBank/DDBJ databases">
        <authorList>
            <person name="Peterson S.W."/>
        </authorList>
    </citation>
    <scope>NUCLEOTIDE SEQUENCE [LARGE SCALE GENOMIC DNA]</scope>
    <source>
        <strain evidence="18 19">DSM 18034</strain>
    </source>
</reference>
<evidence type="ECO:0000256" key="10">
    <source>
        <dbReference type="ARBA" id="ARBA00022984"/>
    </source>
</evidence>
<evidence type="ECO:0000256" key="5">
    <source>
        <dbReference type="ARBA" id="ARBA00022490"/>
    </source>
</evidence>
<dbReference type="GO" id="GO:0071555">
    <property type="term" value="P:cell wall organization"/>
    <property type="evidence" value="ECO:0007669"/>
    <property type="project" value="UniProtKB-KW"/>
</dbReference>
<evidence type="ECO:0000256" key="15">
    <source>
        <dbReference type="PIRSR" id="PIRSR039102-3"/>
    </source>
</evidence>
<keyword evidence="7 16" id="KW-0547">Nucleotide-binding</keyword>
<feature type="domain" description="ATP-grasp" evidence="17">
    <location>
        <begin position="100"/>
        <end position="296"/>
    </location>
</feature>
<proteinExistence type="inferred from homology"/>
<feature type="active site" evidence="14">
    <location>
        <position position="13"/>
    </location>
</feature>
<feature type="binding site" evidence="15">
    <location>
        <position position="265"/>
    </location>
    <ligand>
        <name>Mg(2+)</name>
        <dbReference type="ChEBI" id="CHEBI:18420"/>
        <label>2</label>
    </ligand>
</feature>
<organism evidence="18 19">
    <name type="scientific">Desulfobaculum bizertense DSM 18034</name>
    <dbReference type="NCBI Taxonomy" id="1121442"/>
    <lineage>
        <taxon>Bacteria</taxon>
        <taxon>Pseudomonadati</taxon>
        <taxon>Thermodesulfobacteriota</taxon>
        <taxon>Desulfovibrionia</taxon>
        <taxon>Desulfovibrionales</taxon>
        <taxon>Desulfovibrionaceae</taxon>
        <taxon>Desulfobaculum</taxon>
    </lineage>
</organism>
<dbReference type="NCBIfam" id="NF002378">
    <property type="entry name" value="PRK01372.1"/>
    <property type="match status" value="1"/>
</dbReference>
<evidence type="ECO:0000256" key="14">
    <source>
        <dbReference type="PIRSR" id="PIRSR039102-1"/>
    </source>
</evidence>
<evidence type="ECO:0000313" key="19">
    <source>
        <dbReference type="Proteomes" id="UP000189733"/>
    </source>
</evidence>
<protein>
    <recommendedName>
        <fullName evidence="4 13">D-alanine--D-alanine ligase</fullName>
        <ecNumber evidence="4 13">6.3.2.4</ecNumber>
    </recommendedName>
    <alternativeName>
        <fullName evidence="13">D-Ala-D-Ala ligase</fullName>
    </alternativeName>
    <alternativeName>
        <fullName evidence="13">D-alanylalanine synthetase</fullName>
    </alternativeName>
</protein>
<dbReference type="Pfam" id="PF07478">
    <property type="entry name" value="Dala_Dala_lig_C"/>
    <property type="match status" value="1"/>
</dbReference>
<keyword evidence="15" id="KW-0479">Metal-binding</keyword>
<dbReference type="PANTHER" id="PTHR23132:SF23">
    <property type="entry name" value="D-ALANINE--D-ALANINE LIGASE B"/>
    <property type="match status" value="1"/>
</dbReference>
<comment type="catalytic activity">
    <reaction evidence="12 13">
        <text>2 D-alanine + ATP = D-alanyl-D-alanine + ADP + phosphate + H(+)</text>
        <dbReference type="Rhea" id="RHEA:11224"/>
        <dbReference type="ChEBI" id="CHEBI:15378"/>
        <dbReference type="ChEBI" id="CHEBI:30616"/>
        <dbReference type="ChEBI" id="CHEBI:43474"/>
        <dbReference type="ChEBI" id="CHEBI:57416"/>
        <dbReference type="ChEBI" id="CHEBI:57822"/>
        <dbReference type="ChEBI" id="CHEBI:456216"/>
        <dbReference type="EC" id="6.3.2.4"/>
    </reaction>
</comment>
<dbReference type="NCBIfam" id="TIGR01205">
    <property type="entry name" value="D_ala_D_alaTIGR"/>
    <property type="match status" value="1"/>
</dbReference>
<dbReference type="EC" id="6.3.2.4" evidence="4 13"/>
<dbReference type="SUPFAM" id="SSF52440">
    <property type="entry name" value="PreATP-grasp domain"/>
    <property type="match status" value="1"/>
</dbReference>
<evidence type="ECO:0000256" key="4">
    <source>
        <dbReference type="ARBA" id="ARBA00012216"/>
    </source>
</evidence>
<dbReference type="GO" id="GO:0008360">
    <property type="term" value="P:regulation of cell shape"/>
    <property type="evidence" value="ECO:0007669"/>
    <property type="project" value="UniProtKB-KW"/>
</dbReference>
<dbReference type="RefSeq" id="WP_078685075.1">
    <property type="nucleotide sequence ID" value="NZ_FUYA01000005.1"/>
</dbReference>
<dbReference type="PANTHER" id="PTHR23132">
    <property type="entry name" value="D-ALANINE--D-ALANINE LIGASE"/>
    <property type="match status" value="1"/>
</dbReference>
<dbReference type="Proteomes" id="UP000189733">
    <property type="component" value="Unassembled WGS sequence"/>
</dbReference>
<feature type="binding site" evidence="15">
    <location>
        <position position="250"/>
    </location>
    <ligand>
        <name>Mg(2+)</name>
        <dbReference type="ChEBI" id="CHEBI:18420"/>
        <label>1</label>
    </ligand>
</feature>
<gene>
    <name evidence="13" type="primary">ddl</name>
    <name evidence="18" type="ORF">SAMN02745702_01792</name>
</gene>
<dbReference type="EMBL" id="FUYA01000005">
    <property type="protein sequence ID" value="SKA73102.1"/>
    <property type="molecule type" value="Genomic_DNA"/>
</dbReference>
<comment type="subcellular location">
    <subcellularLocation>
        <location evidence="2 13">Cytoplasm</location>
    </subcellularLocation>
</comment>